<protein>
    <recommendedName>
        <fullName evidence="5">Aldehyde dehydrogenase</fullName>
    </recommendedName>
</protein>
<dbReference type="EMBL" id="JADCNL010000014">
    <property type="protein sequence ID" value="KAG0452947.1"/>
    <property type="molecule type" value="Genomic_DNA"/>
</dbReference>
<gene>
    <name evidence="8" type="ORF">HPP92_025611</name>
</gene>
<evidence type="ECO:0000256" key="3">
    <source>
        <dbReference type="ARBA" id="ARBA00023027"/>
    </source>
</evidence>
<evidence type="ECO:0000313" key="8">
    <source>
        <dbReference type="EMBL" id="KAG0452947.1"/>
    </source>
</evidence>
<dbReference type="PIRSF" id="PIRSF036492">
    <property type="entry name" value="ALDH"/>
    <property type="match status" value="1"/>
</dbReference>
<dbReference type="SUPFAM" id="SSF53720">
    <property type="entry name" value="ALDH-like"/>
    <property type="match status" value="1"/>
</dbReference>
<dbReference type="FunFam" id="3.40.309.10:FF:000003">
    <property type="entry name" value="Aldehyde dehydrogenase"/>
    <property type="match status" value="1"/>
</dbReference>
<evidence type="ECO:0000256" key="4">
    <source>
        <dbReference type="ARBA" id="ARBA00049194"/>
    </source>
</evidence>
<dbReference type="InterPro" id="IPR016163">
    <property type="entry name" value="Ald_DH_C"/>
</dbReference>
<evidence type="ECO:0000256" key="5">
    <source>
        <dbReference type="PIRNR" id="PIRNR036492"/>
    </source>
</evidence>
<evidence type="ECO:0000259" key="7">
    <source>
        <dbReference type="Pfam" id="PF00171"/>
    </source>
</evidence>
<comment type="caution">
    <text evidence="8">The sequence shown here is derived from an EMBL/GenBank/DDBJ whole genome shotgun (WGS) entry which is preliminary data.</text>
</comment>
<keyword evidence="9" id="KW-1185">Reference proteome</keyword>
<name>A0A835U934_VANPL</name>
<dbReference type="PANTHER" id="PTHR43570">
    <property type="entry name" value="ALDEHYDE DEHYDROGENASE"/>
    <property type="match status" value="1"/>
</dbReference>
<dbReference type="InterPro" id="IPR015590">
    <property type="entry name" value="Aldehyde_DH_dom"/>
</dbReference>
<dbReference type="Pfam" id="PF00171">
    <property type="entry name" value="Aldedh"/>
    <property type="match status" value="1"/>
</dbReference>
<evidence type="ECO:0000256" key="2">
    <source>
        <dbReference type="ARBA" id="ARBA00023002"/>
    </source>
</evidence>
<proteinExistence type="inferred from homology"/>
<dbReference type="GO" id="GO:0009737">
    <property type="term" value="P:response to abscisic acid"/>
    <property type="evidence" value="ECO:0007669"/>
    <property type="project" value="UniProtKB-ARBA"/>
</dbReference>
<feature type="domain" description="Aldehyde dehydrogenase" evidence="7">
    <location>
        <begin position="2"/>
        <end position="431"/>
    </location>
</feature>
<feature type="active site" evidence="6">
    <location>
        <position position="247"/>
    </location>
</feature>
<keyword evidence="3" id="KW-0520">NAD</keyword>
<keyword evidence="2 5" id="KW-0560">Oxidoreductase</keyword>
<organism evidence="8 9">
    <name type="scientific">Vanilla planifolia</name>
    <name type="common">Vanilla</name>
    <dbReference type="NCBI Taxonomy" id="51239"/>
    <lineage>
        <taxon>Eukaryota</taxon>
        <taxon>Viridiplantae</taxon>
        <taxon>Streptophyta</taxon>
        <taxon>Embryophyta</taxon>
        <taxon>Tracheophyta</taxon>
        <taxon>Spermatophyta</taxon>
        <taxon>Magnoliopsida</taxon>
        <taxon>Liliopsida</taxon>
        <taxon>Asparagales</taxon>
        <taxon>Orchidaceae</taxon>
        <taxon>Vanilloideae</taxon>
        <taxon>Vanilleae</taxon>
        <taxon>Vanilla</taxon>
    </lineage>
</organism>
<evidence type="ECO:0000256" key="1">
    <source>
        <dbReference type="ARBA" id="ARBA00009986"/>
    </source>
</evidence>
<dbReference type="AlphaFoldDB" id="A0A835U934"/>
<dbReference type="Gene3D" id="3.40.309.10">
    <property type="entry name" value="Aldehyde Dehydrogenase, Chain A, domain 2"/>
    <property type="match status" value="1"/>
</dbReference>
<comment type="catalytic activity">
    <reaction evidence="4">
        <text>an aldehyde + NAD(+) + H2O = a carboxylate + NADH + 2 H(+)</text>
        <dbReference type="Rhea" id="RHEA:16185"/>
        <dbReference type="ChEBI" id="CHEBI:15377"/>
        <dbReference type="ChEBI" id="CHEBI:15378"/>
        <dbReference type="ChEBI" id="CHEBI:17478"/>
        <dbReference type="ChEBI" id="CHEBI:29067"/>
        <dbReference type="ChEBI" id="CHEBI:57540"/>
        <dbReference type="ChEBI" id="CHEBI:57945"/>
        <dbReference type="EC" id="1.2.1.3"/>
    </reaction>
</comment>
<dbReference type="InterPro" id="IPR016161">
    <property type="entry name" value="Ald_DH/histidinol_DH"/>
</dbReference>
<dbReference type="InterPro" id="IPR012394">
    <property type="entry name" value="Aldehyde_DH_NAD(P)"/>
</dbReference>
<comment type="similarity">
    <text evidence="1 5">Belongs to the aldehyde dehydrogenase family.</text>
</comment>
<reference evidence="8 9" key="1">
    <citation type="journal article" date="2020" name="Nat. Food">
        <title>A phased Vanilla planifolia genome enables genetic improvement of flavour and production.</title>
        <authorList>
            <person name="Hasing T."/>
            <person name="Tang H."/>
            <person name="Brym M."/>
            <person name="Khazi F."/>
            <person name="Huang T."/>
            <person name="Chambers A.H."/>
        </authorList>
    </citation>
    <scope>NUCLEOTIDE SEQUENCE [LARGE SCALE GENOMIC DNA]</scope>
    <source>
        <tissue evidence="8">Leaf</tissue>
    </source>
</reference>
<dbReference type="FunFam" id="3.40.605.10:FF:000004">
    <property type="entry name" value="Aldehyde dehydrogenase"/>
    <property type="match status" value="1"/>
</dbReference>
<dbReference type="GO" id="GO:0004029">
    <property type="term" value="F:aldehyde dehydrogenase (NAD+) activity"/>
    <property type="evidence" value="ECO:0007669"/>
    <property type="project" value="UniProtKB-EC"/>
</dbReference>
<dbReference type="GO" id="GO:0005737">
    <property type="term" value="C:cytoplasm"/>
    <property type="evidence" value="ECO:0007669"/>
    <property type="project" value="TreeGrafter"/>
</dbReference>
<accession>A0A835U934</accession>
<dbReference type="GO" id="GO:0006081">
    <property type="term" value="P:aldehyde metabolic process"/>
    <property type="evidence" value="ECO:0007669"/>
    <property type="project" value="InterPro"/>
</dbReference>
<feature type="active site" evidence="6">
    <location>
        <position position="209"/>
    </location>
</feature>
<dbReference type="Proteomes" id="UP000636800">
    <property type="component" value="Unassembled WGS sequence"/>
</dbReference>
<sequence length="476" mass="53202">MEMKRVVEEAREAFESRITRSYFWRSSQLRALRDLLVEKEAEICDVLRKDLGKHYVEAYRDEVGFLIKSVDYALGNLKKWMTPRKVDLPFVCFPSTGAVVPEPLGTVLIFSSWNFPIGLSLEPLIGALSAGNALVLKTSEFAPASSSFLANNIPKYLDNKAVKIVEGGPVTGEQLLEYKWDKIFFTGSSRVGRLVMAAAAKHLTPVCLELGGKCPAIIDKLKSSRDMMITVNRVAGAKWGLCSGQACISIDYILVDEKFAPVLIDSLKSRISMSYSDTKNVARIAQMQHFERLRSFLKEPEVAASIVHGGSLDAKSLSIEPTILLNPPLDSQIMKEEIFGPLLPIITLKNLEDSIGFIKAMPKPLVIYAFTKNESFKKRIVEETTSGGVVFNDAMVQFACDTLPFGGIGESGFGKYHGKFSFDLFTHGKAVLRRSFLIEFGFRYPPWNENKLQFIRYLIRFNYFGLALMLLGLKKS</sequence>
<evidence type="ECO:0000256" key="6">
    <source>
        <dbReference type="PIRSR" id="PIRSR036492-1"/>
    </source>
</evidence>
<dbReference type="Gene3D" id="3.40.605.10">
    <property type="entry name" value="Aldehyde Dehydrogenase, Chain A, domain 1"/>
    <property type="match status" value="1"/>
</dbReference>
<evidence type="ECO:0000313" key="9">
    <source>
        <dbReference type="Proteomes" id="UP000636800"/>
    </source>
</evidence>
<dbReference type="InterPro" id="IPR016162">
    <property type="entry name" value="Ald_DH_N"/>
</dbReference>
<dbReference type="PANTHER" id="PTHR43570:SF17">
    <property type="entry name" value="ALDEHYDE DEHYDROGENASE FAMILY 3 MEMBER F1"/>
    <property type="match status" value="1"/>
</dbReference>